<comment type="pathway">
    <text evidence="1">Protein modification; protein ubiquitination.</text>
</comment>
<dbReference type="AlphaFoldDB" id="A0A401RXX8"/>
<dbReference type="Pfam" id="PF13637">
    <property type="entry name" value="Ank_4"/>
    <property type="match status" value="1"/>
</dbReference>
<dbReference type="OMA" id="PIQYVLK"/>
<dbReference type="InterPro" id="IPR002110">
    <property type="entry name" value="Ankyrin_rpt"/>
</dbReference>
<feature type="repeat" description="ANK" evidence="4">
    <location>
        <begin position="171"/>
        <end position="203"/>
    </location>
</feature>
<evidence type="ECO:0000256" key="4">
    <source>
        <dbReference type="PROSITE-ProRule" id="PRU00023"/>
    </source>
</evidence>
<dbReference type="PANTHER" id="PTHR24198">
    <property type="entry name" value="ANKYRIN REPEAT AND PROTEIN KINASE DOMAIN-CONTAINING PROTEIN"/>
    <property type="match status" value="1"/>
</dbReference>
<gene>
    <name evidence="6" type="ORF">chiPu_0001383</name>
</gene>
<evidence type="ECO:0000313" key="6">
    <source>
        <dbReference type="EMBL" id="GCC22992.1"/>
    </source>
</evidence>
<comment type="caution">
    <text evidence="6">The sequence shown here is derived from an EMBL/GenBank/DDBJ whole genome shotgun (WGS) entry which is preliminary data.</text>
</comment>
<dbReference type="GO" id="GO:0035556">
    <property type="term" value="P:intracellular signal transduction"/>
    <property type="evidence" value="ECO:0007669"/>
    <property type="project" value="InterPro"/>
</dbReference>
<dbReference type="CDD" id="cd03723">
    <property type="entry name" value="SOCS_ASB4_ASB18"/>
    <property type="match status" value="1"/>
</dbReference>
<dbReference type="Gene3D" id="1.25.40.20">
    <property type="entry name" value="Ankyrin repeat-containing domain"/>
    <property type="match status" value="2"/>
</dbReference>
<dbReference type="SMART" id="SM00248">
    <property type="entry name" value="ANK"/>
    <property type="match status" value="6"/>
</dbReference>
<dbReference type="Proteomes" id="UP000287033">
    <property type="component" value="Unassembled WGS sequence"/>
</dbReference>
<name>A0A401RXX8_CHIPU</name>
<keyword evidence="3 4" id="KW-0040">ANK repeat</keyword>
<accession>A0A401RXX8</accession>
<feature type="repeat" description="ANK" evidence="4">
    <location>
        <begin position="136"/>
        <end position="168"/>
    </location>
</feature>
<keyword evidence="2" id="KW-0677">Repeat</keyword>
<dbReference type="FunFam" id="1.10.750.20:FF:000001">
    <property type="entry name" value="Ankyrin repeat and SOCS box containing 1"/>
    <property type="match status" value="1"/>
</dbReference>
<dbReference type="EMBL" id="BEZZ01000021">
    <property type="protein sequence ID" value="GCC22992.1"/>
    <property type="molecule type" value="Genomic_DNA"/>
</dbReference>
<sequence>MEVESPRARAARTLKATFLQALQNNDCKSLNEILGKKKIDVDTIFEVEDETMILASYKQGYWLPSYKLGSSWTTGLHLAVMLGNLESMAVLLNHHASVNYQPNGKAPLHVAIDVKNRDCVSKLLHHGAKVNSFSLSGYTPLHLCRTKESVSCAKLLIWNGANLNLQANNDYQDTPLHTAARFGVPELVALYVTHGADVDSLNVYNETPLITAIYWALNMKEQQYSTDHHLICRMLIDYGASVNARDRDYKSPLHKAAWNCDHLLLKMLLESGAHIGSMDVNGCASLQYLLKVTGVRPAAQPEKCYQLLLNHGAARVYPPQFHKVLQSCYSCPKAVEVMINSYEFIQATPKWRQVIPDEILEQHWEFYKSLFDVCGRSPRSLMHLARCAIRAVLQKRCYKAVPKLNLPLRLKKYLLLEPEGVLY</sequence>
<protein>
    <recommendedName>
        <fullName evidence="5">SOCS box domain-containing protein</fullName>
    </recommendedName>
</protein>
<evidence type="ECO:0000256" key="2">
    <source>
        <dbReference type="ARBA" id="ARBA00022737"/>
    </source>
</evidence>
<evidence type="ECO:0000259" key="5">
    <source>
        <dbReference type="PROSITE" id="PS50225"/>
    </source>
</evidence>
<dbReference type="SMART" id="SM00969">
    <property type="entry name" value="SOCS_box"/>
    <property type="match status" value="1"/>
</dbReference>
<feature type="repeat" description="ANK" evidence="4">
    <location>
        <begin position="71"/>
        <end position="103"/>
    </location>
</feature>
<dbReference type="GO" id="GO:0016567">
    <property type="term" value="P:protein ubiquitination"/>
    <property type="evidence" value="ECO:0007669"/>
    <property type="project" value="UniProtKB-UniPathway"/>
</dbReference>
<dbReference type="OrthoDB" id="539213at2759"/>
<evidence type="ECO:0000313" key="7">
    <source>
        <dbReference type="Proteomes" id="UP000287033"/>
    </source>
</evidence>
<dbReference type="Pfam" id="PF07525">
    <property type="entry name" value="SOCS_box"/>
    <property type="match status" value="1"/>
</dbReference>
<dbReference type="SUPFAM" id="SSF48403">
    <property type="entry name" value="Ankyrin repeat"/>
    <property type="match status" value="1"/>
</dbReference>
<dbReference type="PROSITE" id="PS50225">
    <property type="entry name" value="SOCS"/>
    <property type="match status" value="1"/>
</dbReference>
<dbReference type="InterPro" id="IPR001496">
    <property type="entry name" value="SOCS_box"/>
</dbReference>
<reference evidence="6 7" key="1">
    <citation type="journal article" date="2018" name="Nat. Ecol. Evol.">
        <title>Shark genomes provide insights into elasmobranch evolution and the origin of vertebrates.</title>
        <authorList>
            <person name="Hara Y"/>
            <person name="Yamaguchi K"/>
            <person name="Onimaru K"/>
            <person name="Kadota M"/>
            <person name="Koyanagi M"/>
            <person name="Keeley SD"/>
            <person name="Tatsumi K"/>
            <person name="Tanaka K"/>
            <person name="Motone F"/>
            <person name="Kageyama Y"/>
            <person name="Nozu R"/>
            <person name="Adachi N"/>
            <person name="Nishimura O"/>
            <person name="Nakagawa R"/>
            <person name="Tanegashima C"/>
            <person name="Kiyatake I"/>
            <person name="Matsumoto R"/>
            <person name="Murakumo K"/>
            <person name="Nishida K"/>
            <person name="Terakita A"/>
            <person name="Kuratani S"/>
            <person name="Sato K"/>
            <person name="Hyodo S Kuraku.S."/>
        </authorList>
    </citation>
    <scope>NUCLEOTIDE SEQUENCE [LARGE SCALE GENOMIC DNA]</scope>
</reference>
<feature type="repeat" description="ANK" evidence="4">
    <location>
        <begin position="103"/>
        <end position="135"/>
    </location>
</feature>
<dbReference type="PROSITE" id="PS50088">
    <property type="entry name" value="ANK_REPEAT"/>
    <property type="match status" value="5"/>
</dbReference>
<dbReference type="PROSITE" id="PS50297">
    <property type="entry name" value="ANK_REP_REGION"/>
    <property type="match status" value="4"/>
</dbReference>
<dbReference type="InterPro" id="IPR036770">
    <property type="entry name" value="Ankyrin_rpt-contain_sf"/>
</dbReference>
<dbReference type="Pfam" id="PF00023">
    <property type="entry name" value="Ank"/>
    <property type="match status" value="1"/>
</dbReference>
<dbReference type="PANTHER" id="PTHR24198:SF173">
    <property type="entry name" value="ANKYRIN REPEAT AND SOCS BOX PROTEIN 10-RELATED"/>
    <property type="match status" value="1"/>
</dbReference>
<dbReference type="Gene3D" id="1.10.750.20">
    <property type="entry name" value="SOCS box"/>
    <property type="match status" value="1"/>
</dbReference>
<dbReference type="SUPFAM" id="SSF158235">
    <property type="entry name" value="SOCS box-like"/>
    <property type="match status" value="1"/>
</dbReference>
<evidence type="ECO:0000256" key="3">
    <source>
        <dbReference type="ARBA" id="ARBA00023043"/>
    </source>
</evidence>
<evidence type="ECO:0000256" key="1">
    <source>
        <dbReference type="ARBA" id="ARBA00004906"/>
    </source>
</evidence>
<organism evidence="6 7">
    <name type="scientific">Chiloscyllium punctatum</name>
    <name type="common">Brownbanded bambooshark</name>
    <name type="synonym">Hemiscyllium punctatum</name>
    <dbReference type="NCBI Taxonomy" id="137246"/>
    <lineage>
        <taxon>Eukaryota</taxon>
        <taxon>Metazoa</taxon>
        <taxon>Chordata</taxon>
        <taxon>Craniata</taxon>
        <taxon>Vertebrata</taxon>
        <taxon>Chondrichthyes</taxon>
        <taxon>Elasmobranchii</taxon>
        <taxon>Galeomorphii</taxon>
        <taxon>Galeoidea</taxon>
        <taxon>Orectolobiformes</taxon>
        <taxon>Hemiscylliidae</taxon>
        <taxon>Chiloscyllium</taxon>
    </lineage>
</organism>
<keyword evidence="7" id="KW-1185">Reference proteome</keyword>
<proteinExistence type="predicted"/>
<dbReference type="GO" id="GO:0005737">
    <property type="term" value="C:cytoplasm"/>
    <property type="evidence" value="ECO:0007669"/>
    <property type="project" value="TreeGrafter"/>
</dbReference>
<dbReference type="UniPathway" id="UPA00143"/>
<feature type="repeat" description="ANK" evidence="4">
    <location>
        <begin position="248"/>
        <end position="280"/>
    </location>
</feature>
<dbReference type="STRING" id="137246.A0A401RXX8"/>
<dbReference type="Pfam" id="PF12796">
    <property type="entry name" value="Ank_2"/>
    <property type="match status" value="1"/>
</dbReference>
<dbReference type="InterPro" id="IPR036036">
    <property type="entry name" value="SOCS_box-like_dom_sf"/>
</dbReference>
<feature type="domain" description="SOCS box" evidence="5">
    <location>
        <begin position="376"/>
        <end position="414"/>
    </location>
</feature>